<keyword evidence="7" id="KW-1185">Reference proteome</keyword>
<evidence type="ECO:0000256" key="3">
    <source>
        <dbReference type="ARBA" id="ARBA00022741"/>
    </source>
</evidence>
<keyword evidence="3" id="KW-0547">Nucleotide-binding</keyword>
<proteinExistence type="inferred from homology"/>
<gene>
    <name evidence="6" type="ORF">AWC08_04150</name>
</gene>
<comment type="caution">
    <text evidence="6">The sequence shown here is derived from an EMBL/GenBank/DDBJ whole genome shotgun (WGS) entry which is preliminary data.</text>
</comment>
<dbReference type="Pfam" id="PF03109">
    <property type="entry name" value="ABC1"/>
    <property type="match status" value="1"/>
</dbReference>
<dbReference type="EMBL" id="LQOY01000215">
    <property type="protein sequence ID" value="ORV72076.1"/>
    <property type="molecule type" value="Genomic_DNA"/>
</dbReference>
<dbReference type="PANTHER" id="PTHR43851">
    <property type="match status" value="1"/>
</dbReference>
<keyword evidence="2" id="KW-0808">Transferase</keyword>
<dbReference type="AlphaFoldDB" id="A0A1X1VSP2"/>
<organism evidence="6 7">
    <name type="scientific">Mycobacterium gordonae</name>
    <dbReference type="NCBI Taxonomy" id="1778"/>
    <lineage>
        <taxon>Bacteria</taxon>
        <taxon>Bacillati</taxon>
        <taxon>Actinomycetota</taxon>
        <taxon>Actinomycetes</taxon>
        <taxon>Mycobacteriales</taxon>
        <taxon>Mycobacteriaceae</taxon>
        <taxon>Mycobacterium</taxon>
    </lineage>
</organism>
<dbReference type="InterPro" id="IPR011009">
    <property type="entry name" value="Kinase-like_dom_sf"/>
</dbReference>
<evidence type="ECO:0000256" key="4">
    <source>
        <dbReference type="ARBA" id="ARBA00022840"/>
    </source>
</evidence>
<dbReference type="InterPro" id="IPR051409">
    <property type="entry name" value="Atypical_kinase_ADCK"/>
</dbReference>
<dbReference type="PANTHER" id="PTHR43851:SF3">
    <property type="entry name" value="COENZYME Q8"/>
    <property type="match status" value="1"/>
</dbReference>
<dbReference type="GO" id="GO:0016740">
    <property type="term" value="F:transferase activity"/>
    <property type="evidence" value="ECO:0007669"/>
    <property type="project" value="UniProtKB-KW"/>
</dbReference>
<dbReference type="InterPro" id="IPR034646">
    <property type="entry name" value="ADCK3_dom"/>
</dbReference>
<reference evidence="6 7" key="1">
    <citation type="submission" date="2016-01" db="EMBL/GenBank/DDBJ databases">
        <title>The new phylogeny of the genus Mycobacterium.</title>
        <authorList>
            <person name="Tarcisio F."/>
            <person name="Conor M."/>
            <person name="Antonella G."/>
            <person name="Elisabetta G."/>
            <person name="Giulia F.S."/>
            <person name="Sara T."/>
            <person name="Anna F."/>
            <person name="Clotilde B."/>
            <person name="Roberto B."/>
            <person name="Veronica D.S."/>
            <person name="Fabio R."/>
            <person name="Monica P."/>
            <person name="Olivier J."/>
            <person name="Enrico T."/>
            <person name="Nicola S."/>
        </authorList>
    </citation>
    <scope>NUCLEOTIDE SEQUENCE [LARGE SCALE GENOMIC DNA]</scope>
    <source>
        <strain evidence="6 7">DSM 44160</strain>
    </source>
</reference>
<dbReference type="InterPro" id="IPR004147">
    <property type="entry name" value="ABC1_dom"/>
</dbReference>
<dbReference type="CDD" id="cd13970">
    <property type="entry name" value="ABC1_ADCK3"/>
    <property type="match status" value="1"/>
</dbReference>
<feature type="domain" description="ABC1 atypical kinase-like" evidence="5">
    <location>
        <begin position="96"/>
        <end position="339"/>
    </location>
</feature>
<dbReference type="GO" id="GO:0005524">
    <property type="term" value="F:ATP binding"/>
    <property type="evidence" value="ECO:0007669"/>
    <property type="project" value="UniProtKB-KW"/>
</dbReference>
<evidence type="ECO:0000256" key="2">
    <source>
        <dbReference type="ARBA" id="ARBA00022679"/>
    </source>
</evidence>
<evidence type="ECO:0000259" key="5">
    <source>
        <dbReference type="Pfam" id="PF03109"/>
    </source>
</evidence>
<comment type="similarity">
    <text evidence="1">Belongs to the protein kinase superfamily. ADCK protein kinase family.</text>
</comment>
<evidence type="ECO:0000256" key="1">
    <source>
        <dbReference type="ARBA" id="ARBA00009670"/>
    </source>
</evidence>
<dbReference type="Proteomes" id="UP000193928">
    <property type="component" value="Unassembled WGS sequence"/>
</dbReference>
<evidence type="ECO:0000313" key="7">
    <source>
        <dbReference type="Proteomes" id="UP000193928"/>
    </source>
</evidence>
<sequence length="473" mass="51984">MAGQEKPLPQGRVRRTMPLAGFTARAAGGRMVASLREKTGDAGAVARFHEKTAERYSELLGHSKGVLMKAGQILSMVDTSGVGSGGFSPYQKALSRLQADAPPMDPALAREVVQADLGRSVEELFAEFSDEPMAAASIGQVHRAVLHDGKQVAVKIQYPGAAQAIRADLTNTELLATFFRILCSASGTTMPDLRQATQEITARISEEIDYRREAANITVFRELYRDHPFIRIPQLIAAACGDRVLTMTYLDGLDWAAAQQADQDLKNTWAEVLWRFSGGSQRHANLFHADPHPANYRFGTDGRIGFVDFGCVKVIPERQRRRLIGLSRAVIDGRKHDMRNLMAELGYFANGFTLSADEAYKWQAQIHHEVLAAQPVTYNQDTCRRAVGALLDVGRCSDHPVRRLTIPGDLLFFSRINLSSNAILATLGATVYGRSIADDMDGVAEPTTALGKQHDAWVRHRGLPYGCQPHDHP</sequence>
<name>A0A1X1VSP2_MYCGO</name>
<accession>A0A1X1VSP2</accession>
<protein>
    <submittedName>
        <fullName evidence="6">ABC transporter</fullName>
    </submittedName>
</protein>
<dbReference type="SUPFAM" id="SSF56112">
    <property type="entry name" value="Protein kinase-like (PK-like)"/>
    <property type="match status" value="1"/>
</dbReference>
<dbReference type="RefSeq" id="WP_069432777.1">
    <property type="nucleotide sequence ID" value="NZ_JACKSU010000086.1"/>
</dbReference>
<keyword evidence="4" id="KW-0067">ATP-binding</keyword>
<evidence type="ECO:0000313" key="6">
    <source>
        <dbReference type="EMBL" id="ORV72076.1"/>
    </source>
</evidence>